<evidence type="ECO:0000256" key="1">
    <source>
        <dbReference type="ARBA" id="ARBA00001936"/>
    </source>
</evidence>
<dbReference type="Pfam" id="PF01368">
    <property type="entry name" value="DHH"/>
    <property type="match status" value="1"/>
</dbReference>
<sequence length="312" mass="34444">MPMYVVGHKIPDSDSICGAIALAYLKNQINEPAVASRLGNIPPETAFILEHFGVDAPELKLSYAGEEVYIVDHSELTQAPDDIAQAIIVGIVDHHKLGDLTTATPLECWIRPVGCSNTVIKMMFDFFNVVIPKDIAGIMLGAILSDTIIFKSPTCTTADIRCVEELAKIAGIKDFKALGMEMFMVKSSIADTSARDLVMRDFKDFNINGYFIGIGQLEVVDLSVFDEIKIELEVGIMTLKNEGYRHSVILLLTDIIKEGSELLVVSDDITIIERAYGKAIKNGRVWLDGVLSRKKQVVPPLQNTFRIREGLM</sequence>
<dbReference type="NCBIfam" id="NF003877">
    <property type="entry name" value="PRK05427.1"/>
    <property type="match status" value="1"/>
</dbReference>
<keyword evidence="3" id="KW-0479">Metal-binding</keyword>
<evidence type="ECO:0000259" key="8">
    <source>
        <dbReference type="SMART" id="SM01131"/>
    </source>
</evidence>
<dbReference type="RefSeq" id="WP_096619826.1">
    <property type="nucleotide sequence ID" value="NZ_CP020663.1"/>
</dbReference>
<dbReference type="InterPro" id="IPR038222">
    <property type="entry name" value="DHHA2_dom_sf"/>
</dbReference>
<evidence type="ECO:0000256" key="2">
    <source>
        <dbReference type="ARBA" id="ARBA00012146"/>
    </source>
</evidence>
<dbReference type="EMBL" id="CP020663">
    <property type="protein sequence ID" value="ATF10399.1"/>
    <property type="molecule type" value="Genomic_DNA"/>
</dbReference>
<feature type="domain" description="DHHA2" evidence="8">
    <location>
        <begin position="179"/>
        <end position="305"/>
    </location>
</feature>
<keyword evidence="10" id="KW-1185">Reference proteome</keyword>
<gene>
    <name evidence="9" type="ORF">BTN50_1984</name>
</gene>
<evidence type="ECO:0000313" key="10">
    <source>
        <dbReference type="Proteomes" id="UP000218160"/>
    </source>
</evidence>
<reference evidence="10" key="1">
    <citation type="submission" date="2017-04" db="EMBL/GenBank/DDBJ databases">
        <title>Genome evolution of the luminous symbionts of deep sea anglerfish.</title>
        <authorList>
            <person name="Hendry T.A."/>
        </authorList>
    </citation>
    <scope>NUCLEOTIDE SEQUENCE [LARGE SCALE GENOMIC DNA]</scope>
</reference>
<keyword evidence="5" id="KW-0464">Manganese</keyword>
<dbReference type="PANTHER" id="PTHR12112:SF22">
    <property type="entry name" value="MANGANESE-DEPENDENT INORGANIC PYROPHOSPHATASE-RELATED"/>
    <property type="match status" value="1"/>
</dbReference>
<dbReference type="Pfam" id="PF02833">
    <property type="entry name" value="DHHA2"/>
    <property type="match status" value="1"/>
</dbReference>
<proteinExistence type="predicted"/>
<dbReference type="KEGG" id="elux:BTN50_1984"/>
<evidence type="ECO:0000313" key="9">
    <source>
        <dbReference type="EMBL" id="ATF10399.1"/>
    </source>
</evidence>
<evidence type="ECO:0000256" key="3">
    <source>
        <dbReference type="ARBA" id="ARBA00022723"/>
    </source>
</evidence>
<dbReference type="InterPro" id="IPR038763">
    <property type="entry name" value="DHH_sf"/>
</dbReference>
<accession>A0A291BBJ0</accession>
<dbReference type="AlphaFoldDB" id="A0A291BBJ0"/>
<evidence type="ECO:0000256" key="4">
    <source>
        <dbReference type="ARBA" id="ARBA00022801"/>
    </source>
</evidence>
<dbReference type="OrthoDB" id="9766150at2"/>
<dbReference type="Gene3D" id="3.10.310.20">
    <property type="entry name" value="DHHA2 domain"/>
    <property type="match status" value="1"/>
</dbReference>
<evidence type="ECO:0000256" key="6">
    <source>
        <dbReference type="ARBA" id="ARBA00032535"/>
    </source>
</evidence>
<keyword evidence="4 9" id="KW-0378">Hydrolase</keyword>
<dbReference type="GO" id="GO:0005737">
    <property type="term" value="C:cytoplasm"/>
    <property type="evidence" value="ECO:0007669"/>
    <property type="project" value="InterPro"/>
</dbReference>
<dbReference type="Gene3D" id="3.90.1640.10">
    <property type="entry name" value="inorganic pyrophosphatase (n-terminal core)"/>
    <property type="match status" value="1"/>
</dbReference>
<dbReference type="InterPro" id="IPR001667">
    <property type="entry name" value="DDH_dom"/>
</dbReference>
<dbReference type="EC" id="3.6.1.1" evidence="2"/>
<dbReference type="Proteomes" id="UP000218160">
    <property type="component" value="Chromosome 2"/>
</dbReference>
<comment type="cofactor">
    <cofactor evidence="1">
        <name>Mn(2+)</name>
        <dbReference type="ChEBI" id="CHEBI:29035"/>
    </cofactor>
</comment>
<organism evidence="9 10">
    <name type="scientific">Candidatus Enterovibrio altilux</name>
    <dbReference type="NCBI Taxonomy" id="1927128"/>
    <lineage>
        <taxon>Bacteria</taxon>
        <taxon>Pseudomonadati</taxon>
        <taxon>Pseudomonadota</taxon>
        <taxon>Gammaproteobacteria</taxon>
        <taxon>Vibrionales</taxon>
        <taxon>Vibrionaceae</taxon>
        <taxon>Enterovibrio</taxon>
    </lineage>
</organism>
<comment type="catalytic activity">
    <reaction evidence="7">
        <text>diphosphate + H2O = 2 phosphate + H(+)</text>
        <dbReference type="Rhea" id="RHEA:24576"/>
        <dbReference type="ChEBI" id="CHEBI:15377"/>
        <dbReference type="ChEBI" id="CHEBI:15378"/>
        <dbReference type="ChEBI" id="CHEBI:33019"/>
        <dbReference type="ChEBI" id="CHEBI:43474"/>
        <dbReference type="EC" id="3.6.1.1"/>
    </reaction>
</comment>
<dbReference type="GO" id="GO:0046872">
    <property type="term" value="F:metal ion binding"/>
    <property type="evidence" value="ECO:0007669"/>
    <property type="project" value="UniProtKB-KW"/>
</dbReference>
<name>A0A291BBJ0_9GAMM</name>
<dbReference type="GO" id="GO:0004427">
    <property type="term" value="F:inorganic diphosphate phosphatase activity"/>
    <property type="evidence" value="ECO:0007669"/>
    <property type="project" value="UniProtKB-EC"/>
</dbReference>
<dbReference type="SUPFAM" id="SSF64182">
    <property type="entry name" value="DHH phosphoesterases"/>
    <property type="match status" value="1"/>
</dbReference>
<dbReference type="SMART" id="SM01131">
    <property type="entry name" value="DHHA2"/>
    <property type="match status" value="1"/>
</dbReference>
<evidence type="ECO:0000256" key="5">
    <source>
        <dbReference type="ARBA" id="ARBA00023211"/>
    </source>
</evidence>
<dbReference type="InterPro" id="IPR004097">
    <property type="entry name" value="DHHA2"/>
</dbReference>
<dbReference type="FunFam" id="3.90.1640.10:FF:000001">
    <property type="entry name" value="Probable manganese-dependent inorganic pyrophosphatase"/>
    <property type="match status" value="1"/>
</dbReference>
<evidence type="ECO:0000256" key="7">
    <source>
        <dbReference type="ARBA" id="ARBA00047820"/>
    </source>
</evidence>
<dbReference type="PANTHER" id="PTHR12112">
    <property type="entry name" value="BNIP - RELATED"/>
    <property type="match status" value="1"/>
</dbReference>
<protein>
    <recommendedName>
        <fullName evidence="2">inorganic diphosphatase</fullName>
        <ecNumber evidence="2">3.6.1.1</ecNumber>
    </recommendedName>
    <alternativeName>
        <fullName evidence="6">Pyrophosphate phospho-hydrolase</fullName>
    </alternativeName>
</protein>